<keyword evidence="5 13" id="KW-0812">Transmembrane</keyword>
<dbReference type="Proteomes" id="UP001202328">
    <property type="component" value="Unassembled WGS sequence"/>
</dbReference>
<dbReference type="GO" id="GO:0005506">
    <property type="term" value="F:iron ion binding"/>
    <property type="evidence" value="ECO:0007669"/>
    <property type="project" value="InterPro"/>
</dbReference>
<dbReference type="GO" id="GO:0004497">
    <property type="term" value="F:monooxygenase activity"/>
    <property type="evidence" value="ECO:0007669"/>
    <property type="project" value="UniProtKB-KW"/>
</dbReference>
<keyword evidence="12" id="KW-0503">Monooxygenase</keyword>
<dbReference type="GO" id="GO:0033075">
    <property type="term" value="P:isoquinoline alkaloid biosynthetic process"/>
    <property type="evidence" value="ECO:0007669"/>
    <property type="project" value="UniProtKB-ARBA"/>
</dbReference>
<evidence type="ECO:0000256" key="13">
    <source>
        <dbReference type="SAM" id="Phobius"/>
    </source>
</evidence>
<reference evidence="14" key="1">
    <citation type="submission" date="2022-04" db="EMBL/GenBank/DDBJ databases">
        <title>A functionally conserved STORR gene fusion in Papaver species that diverged 16.8 million years ago.</title>
        <authorList>
            <person name="Catania T."/>
        </authorList>
    </citation>
    <scope>NUCLEOTIDE SEQUENCE</scope>
    <source>
        <strain evidence="14">S-188037</strain>
    </source>
</reference>
<dbReference type="EMBL" id="JAJJMB010001133">
    <property type="protein sequence ID" value="KAI3958538.1"/>
    <property type="molecule type" value="Genomic_DNA"/>
</dbReference>
<evidence type="ECO:0000313" key="15">
    <source>
        <dbReference type="Proteomes" id="UP001202328"/>
    </source>
</evidence>
<evidence type="ECO:0000256" key="4">
    <source>
        <dbReference type="ARBA" id="ARBA00022617"/>
    </source>
</evidence>
<dbReference type="CDD" id="cd20654">
    <property type="entry name" value="CYP82"/>
    <property type="match status" value="1"/>
</dbReference>
<comment type="subcellular location">
    <subcellularLocation>
        <location evidence="2">Membrane</location>
        <topology evidence="2">Single-pass membrane protein</topology>
    </subcellularLocation>
</comment>
<evidence type="ECO:0000256" key="10">
    <source>
        <dbReference type="ARBA" id="ARBA00023136"/>
    </source>
</evidence>
<keyword evidence="6 11" id="KW-0479">Metal-binding</keyword>
<dbReference type="GO" id="GO:0016020">
    <property type="term" value="C:membrane"/>
    <property type="evidence" value="ECO:0007669"/>
    <property type="project" value="UniProtKB-SubCell"/>
</dbReference>
<dbReference type="PROSITE" id="PS00086">
    <property type="entry name" value="CYTOCHROME_P450"/>
    <property type="match status" value="1"/>
</dbReference>
<comment type="similarity">
    <text evidence="12">Belongs to the cytochrome P450 family.</text>
</comment>
<protein>
    <recommendedName>
        <fullName evidence="16">Cytochrome P450</fullName>
    </recommendedName>
</protein>
<evidence type="ECO:0000256" key="8">
    <source>
        <dbReference type="ARBA" id="ARBA00023002"/>
    </source>
</evidence>
<evidence type="ECO:0000256" key="7">
    <source>
        <dbReference type="ARBA" id="ARBA00022989"/>
    </source>
</evidence>
<evidence type="ECO:0008006" key="16">
    <source>
        <dbReference type="Google" id="ProtNLM"/>
    </source>
</evidence>
<evidence type="ECO:0000256" key="3">
    <source>
        <dbReference type="ARBA" id="ARBA00004913"/>
    </source>
</evidence>
<keyword evidence="15" id="KW-1185">Reference proteome</keyword>
<gene>
    <name evidence="14" type="ORF">MKW98_028602</name>
</gene>
<dbReference type="InterPro" id="IPR002401">
    <property type="entry name" value="Cyt_P450_E_grp-I"/>
</dbReference>
<feature type="transmembrane region" description="Helical" evidence="13">
    <location>
        <begin position="12"/>
        <end position="29"/>
    </location>
</feature>
<evidence type="ECO:0000256" key="1">
    <source>
        <dbReference type="ARBA" id="ARBA00001971"/>
    </source>
</evidence>
<dbReference type="PRINTS" id="PR00385">
    <property type="entry name" value="P450"/>
</dbReference>
<keyword evidence="4 11" id="KW-0349">Heme</keyword>
<evidence type="ECO:0000256" key="9">
    <source>
        <dbReference type="ARBA" id="ARBA00023004"/>
    </source>
</evidence>
<dbReference type="PANTHER" id="PTHR47947:SF26">
    <property type="entry name" value="CYTOCHROME P450"/>
    <property type="match status" value="1"/>
</dbReference>
<feature type="binding site" description="axial binding residue" evidence="11">
    <location>
        <position position="463"/>
    </location>
    <ligand>
        <name>heme</name>
        <dbReference type="ChEBI" id="CHEBI:30413"/>
    </ligand>
    <ligandPart>
        <name>Fe</name>
        <dbReference type="ChEBI" id="CHEBI:18248"/>
    </ligandPart>
</feature>
<organism evidence="14 15">
    <name type="scientific">Papaver atlanticum</name>
    <dbReference type="NCBI Taxonomy" id="357466"/>
    <lineage>
        <taxon>Eukaryota</taxon>
        <taxon>Viridiplantae</taxon>
        <taxon>Streptophyta</taxon>
        <taxon>Embryophyta</taxon>
        <taxon>Tracheophyta</taxon>
        <taxon>Spermatophyta</taxon>
        <taxon>Magnoliopsida</taxon>
        <taxon>Ranunculales</taxon>
        <taxon>Papaveraceae</taxon>
        <taxon>Papaveroideae</taxon>
        <taxon>Papaver</taxon>
    </lineage>
</organism>
<evidence type="ECO:0000256" key="6">
    <source>
        <dbReference type="ARBA" id="ARBA00022723"/>
    </source>
</evidence>
<evidence type="ECO:0000256" key="11">
    <source>
        <dbReference type="PIRSR" id="PIRSR602401-1"/>
    </source>
</evidence>
<sequence length="523" mass="59098">MELMSLIQLKPISLTIIAPLLLGLVVLYWKKNGIKSNKTQKQEAPEAPRGIPIMGHLHLFNDIDSMHLKLGSMADKYGPAFTIRLGSHKTLVVSNWELVKECFTTNDISFSNHPAILSVKLLFYGVVSVGYVPYGAYWRELRKFSALKLLSSYRLETFKHLRASEIDSSFTSLYNQCKGDDSKFASVRFDSWLRDLAFNIIMRIVMGKKNFSTNGADRYKAAMQEALRLVTVFSFADVFPALSWLDNFTGLTRDMKRCAKEIDNILSGWLEEHRSKRTAGNGSSELEKDFIDSCLDNLQEISSLPGNDPDIVIKSTCLDTIMNGSDTLALTLTWAISLLLNHPDALKKAQEELDTRVGKDRKVEESDIHNLAYIPAIIKETMRLYPTGPLFRTTAEDCEVGGYHVPAGTRLLVNVWKMQRDGNVYKDDPLEFRPERFLTSNADVDLKGQHYELVPFGAGRRVCPGVSMAVQLLHLILARVIHEFEITPTHEKVDMSVRMGFLFFKKMPLEVLIRPRLGGGEKN</sequence>
<dbReference type="FunFam" id="1.10.630.10:FF:000026">
    <property type="entry name" value="Cytochrome P450 82C4"/>
    <property type="match status" value="1"/>
</dbReference>
<proteinExistence type="inferred from homology"/>
<feature type="transmembrane region" description="Helical" evidence="13">
    <location>
        <begin position="121"/>
        <end position="138"/>
    </location>
</feature>
<dbReference type="GO" id="GO:0020037">
    <property type="term" value="F:heme binding"/>
    <property type="evidence" value="ECO:0007669"/>
    <property type="project" value="InterPro"/>
</dbReference>
<dbReference type="Gene3D" id="1.10.630.10">
    <property type="entry name" value="Cytochrome P450"/>
    <property type="match status" value="1"/>
</dbReference>
<evidence type="ECO:0000256" key="12">
    <source>
        <dbReference type="RuleBase" id="RU000461"/>
    </source>
</evidence>
<evidence type="ECO:0000313" key="14">
    <source>
        <dbReference type="EMBL" id="KAI3958538.1"/>
    </source>
</evidence>
<keyword evidence="10 13" id="KW-0472">Membrane</keyword>
<dbReference type="Pfam" id="PF00067">
    <property type="entry name" value="p450"/>
    <property type="match status" value="1"/>
</dbReference>
<comment type="caution">
    <text evidence="14">The sequence shown here is derived from an EMBL/GenBank/DDBJ whole genome shotgun (WGS) entry which is preliminary data.</text>
</comment>
<dbReference type="InterPro" id="IPR036396">
    <property type="entry name" value="Cyt_P450_sf"/>
</dbReference>
<dbReference type="InterPro" id="IPR017972">
    <property type="entry name" value="Cyt_P450_CS"/>
</dbReference>
<evidence type="ECO:0000256" key="5">
    <source>
        <dbReference type="ARBA" id="ARBA00022692"/>
    </source>
</evidence>
<comment type="pathway">
    <text evidence="3">Alkaloid biosynthesis.</text>
</comment>
<dbReference type="GO" id="GO:0016705">
    <property type="term" value="F:oxidoreductase activity, acting on paired donors, with incorporation or reduction of molecular oxygen"/>
    <property type="evidence" value="ECO:0007669"/>
    <property type="project" value="InterPro"/>
</dbReference>
<evidence type="ECO:0000256" key="2">
    <source>
        <dbReference type="ARBA" id="ARBA00004167"/>
    </source>
</evidence>
<dbReference type="InterPro" id="IPR050651">
    <property type="entry name" value="Plant_Cytochrome_P450_Monoox"/>
</dbReference>
<dbReference type="InterPro" id="IPR001128">
    <property type="entry name" value="Cyt_P450"/>
</dbReference>
<keyword evidence="7 13" id="KW-1133">Transmembrane helix</keyword>
<accession>A0AAD4XYB1</accession>
<name>A0AAD4XYB1_9MAGN</name>
<comment type="cofactor">
    <cofactor evidence="1 11">
        <name>heme</name>
        <dbReference type="ChEBI" id="CHEBI:30413"/>
    </cofactor>
</comment>
<keyword evidence="9 11" id="KW-0408">Iron</keyword>
<dbReference type="PANTHER" id="PTHR47947">
    <property type="entry name" value="CYTOCHROME P450 82C3-RELATED"/>
    <property type="match status" value="1"/>
</dbReference>
<dbReference type="PRINTS" id="PR00463">
    <property type="entry name" value="EP450I"/>
</dbReference>
<dbReference type="AlphaFoldDB" id="A0AAD4XYB1"/>
<dbReference type="SUPFAM" id="SSF48264">
    <property type="entry name" value="Cytochrome P450"/>
    <property type="match status" value="1"/>
</dbReference>
<keyword evidence="8 12" id="KW-0560">Oxidoreductase</keyword>